<dbReference type="GO" id="GO:0046872">
    <property type="term" value="F:metal ion binding"/>
    <property type="evidence" value="ECO:0007669"/>
    <property type="project" value="UniProtKB-KW"/>
</dbReference>
<evidence type="ECO:0000313" key="16">
    <source>
        <dbReference type="Proteomes" id="UP000243688"/>
    </source>
</evidence>
<evidence type="ECO:0000256" key="12">
    <source>
        <dbReference type="ARBA" id="ARBA00023136"/>
    </source>
</evidence>
<keyword evidence="8" id="KW-0378">Hydrolase</keyword>
<evidence type="ECO:0000256" key="6">
    <source>
        <dbReference type="ARBA" id="ARBA00022692"/>
    </source>
</evidence>
<evidence type="ECO:0000256" key="4">
    <source>
        <dbReference type="ARBA" id="ARBA00022475"/>
    </source>
</evidence>
<dbReference type="GO" id="GO:0008237">
    <property type="term" value="F:metallopeptidase activity"/>
    <property type="evidence" value="ECO:0007669"/>
    <property type="project" value="UniProtKB-KW"/>
</dbReference>
<evidence type="ECO:0000256" key="10">
    <source>
        <dbReference type="ARBA" id="ARBA00022989"/>
    </source>
</evidence>
<dbReference type="InterPro" id="IPR052348">
    <property type="entry name" value="Metallopeptidase_M50B"/>
</dbReference>
<feature type="transmembrane region" description="Helical" evidence="13">
    <location>
        <begin position="87"/>
        <end position="112"/>
    </location>
</feature>
<gene>
    <name evidence="15" type="ORF">BLM47_08045</name>
</gene>
<dbReference type="GO" id="GO:0005886">
    <property type="term" value="C:plasma membrane"/>
    <property type="evidence" value="ECO:0007669"/>
    <property type="project" value="UniProtKB-SubCell"/>
</dbReference>
<dbReference type="Proteomes" id="UP000243688">
    <property type="component" value="Unassembled WGS sequence"/>
</dbReference>
<dbReference type="PANTHER" id="PTHR35864">
    <property type="entry name" value="ZINC METALLOPROTEASE MJ0611-RELATED"/>
    <property type="match status" value="1"/>
</dbReference>
<reference evidence="15 16" key="1">
    <citation type="submission" date="2016-12" db="EMBL/GenBank/DDBJ databases">
        <title>Candidatus Reconcilibacillus cellulovorans genome.</title>
        <authorList>
            <person name="Kolinko S."/>
            <person name="Wu Y.-W."/>
            <person name="Tachea F."/>
            <person name="Denzel E."/>
            <person name="Hiras J."/>
            <person name="Baecker N."/>
            <person name="Chan L.J."/>
            <person name="Eichorst S.A."/>
            <person name="Frey D."/>
            <person name="Adams P.D."/>
            <person name="Pray T."/>
            <person name="Tanjore D."/>
            <person name="Petzold C.J."/>
            <person name="Gladden J.M."/>
            <person name="Simmons B.A."/>
            <person name="Singer S.W."/>
        </authorList>
    </citation>
    <scope>NUCLEOTIDE SEQUENCE [LARGE SCALE GENOMIC DNA]</scope>
    <source>
        <strain evidence="15">JTherm</strain>
    </source>
</reference>
<evidence type="ECO:0000256" key="13">
    <source>
        <dbReference type="SAM" id="Phobius"/>
    </source>
</evidence>
<evidence type="ECO:0000256" key="8">
    <source>
        <dbReference type="ARBA" id="ARBA00022801"/>
    </source>
</evidence>
<dbReference type="InterPro" id="IPR044537">
    <property type="entry name" value="Rip2-like"/>
</dbReference>
<keyword evidence="10 13" id="KW-1133">Transmembrane helix</keyword>
<keyword evidence="11" id="KW-0482">Metalloprotease</keyword>
<evidence type="ECO:0000256" key="11">
    <source>
        <dbReference type="ARBA" id="ARBA00023049"/>
    </source>
</evidence>
<comment type="subcellular location">
    <subcellularLocation>
        <location evidence="2">Cell membrane</location>
        <topology evidence="2">Multi-pass membrane protein</topology>
    </subcellularLocation>
</comment>
<evidence type="ECO:0000256" key="7">
    <source>
        <dbReference type="ARBA" id="ARBA00022723"/>
    </source>
</evidence>
<keyword evidence="4" id="KW-1003">Cell membrane</keyword>
<name>A0A2A6DZV5_9BACL</name>
<proteinExistence type="inferred from homology"/>
<comment type="caution">
    <text evidence="15">The sequence shown here is derived from an EMBL/GenBank/DDBJ whole genome shotgun (WGS) entry which is preliminary data.</text>
</comment>
<dbReference type="AlphaFoldDB" id="A0A2A6DZV5"/>
<dbReference type="EMBL" id="MOXJ01000016">
    <property type="protein sequence ID" value="PDO10294.1"/>
    <property type="molecule type" value="Genomic_DNA"/>
</dbReference>
<feature type="transmembrane region" description="Helical" evidence="13">
    <location>
        <begin position="183"/>
        <end position="202"/>
    </location>
</feature>
<dbReference type="InterPro" id="IPR008915">
    <property type="entry name" value="Peptidase_M50"/>
</dbReference>
<keyword evidence="7" id="KW-0479">Metal-binding</keyword>
<feature type="transmembrane region" description="Helical" evidence="13">
    <location>
        <begin position="56"/>
        <end position="75"/>
    </location>
</feature>
<keyword evidence="5 15" id="KW-0645">Protease</keyword>
<protein>
    <submittedName>
        <fullName evidence="15">Site-2 protease family protein</fullName>
    </submittedName>
</protein>
<feature type="transmembrane region" description="Helical" evidence="13">
    <location>
        <begin position="132"/>
        <end position="154"/>
    </location>
</feature>
<dbReference type="Pfam" id="PF02163">
    <property type="entry name" value="Peptidase_M50"/>
    <property type="match status" value="1"/>
</dbReference>
<evidence type="ECO:0000313" key="15">
    <source>
        <dbReference type="EMBL" id="PDO10294.1"/>
    </source>
</evidence>
<dbReference type="CDD" id="cd06158">
    <property type="entry name" value="S2P-M50_like_1"/>
    <property type="match status" value="1"/>
</dbReference>
<sequence>MDYISRWLPFPFEHLPFVLLVFAIAFTLHEFAHAYLAYRFGDDTAYRQGRVTLNPLAHFDVLGTILLLIAGFGWAKPVPVMRSKFRYPRLMGVVVSAAGPLSNLLLAFVGVAAETVLLSTAALEQAPRLAQAAVHTFLMYFIGLNGFLFFFNLLPFPPLDGYRIVEDVVPRHVRARLSQYEQWGVFVFLLLVFIPPLNRLVIGRLFDWNTEVIDWFRSLMSVWQG</sequence>
<accession>A0A2A6DZV5</accession>
<dbReference type="GO" id="GO:0006508">
    <property type="term" value="P:proteolysis"/>
    <property type="evidence" value="ECO:0007669"/>
    <property type="project" value="UniProtKB-KW"/>
</dbReference>
<feature type="domain" description="Peptidase M50" evidence="14">
    <location>
        <begin position="18"/>
        <end position="192"/>
    </location>
</feature>
<evidence type="ECO:0000256" key="5">
    <source>
        <dbReference type="ARBA" id="ARBA00022670"/>
    </source>
</evidence>
<evidence type="ECO:0000256" key="2">
    <source>
        <dbReference type="ARBA" id="ARBA00004651"/>
    </source>
</evidence>
<evidence type="ECO:0000256" key="1">
    <source>
        <dbReference type="ARBA" id="ARBA00001947"/>
    </source>
</evidence>
<feature type="transmembrane region" description="Helical" evidence="13">
    <location>
        <begin position="12"/>
        <end position="36"/>
    </location>
</feature>
<comment type="similarity">
    <text evidence="3">Belongs to the peptidase M50B family.</text>
</comment>
<evidence type="ECO:0000256" key="9">
    <source>
        <dbReference type="ARBA" id="ARBA00022833"/>
    </source>
</evidence>
<organism evidence="15 16">
    <name type="scientific">Candidatus Reconcilbacillus cellulovorans</name>
    <dbReference type="NCBI Taxonomy" id="1906605"/>
    <lineage>
        <taxon>Bacteria</taxon>
        <taxon>Bacillati</taxon>
        <taxon>Bacillota</taxon>
        <taxon>Bacilli</taxon>
        <taxon>Bacillales</taxon>
        <taxon>Paenibacillaceae</taxon>
        <taxon>Candidatus Reconcilbacillus</taxon>
    </lineage>
</organism>
<keyword evidence="6 13" id="KW-0812">Transmembrane</keyword>
<evidence type="ECO:0000259" key="14">
    <source>
        <dbReference type="Pfam" id="PF02163"/>
    </source>
</evidence>
<keyword evidence="9" id="KW-0862">Zinc</keyword>
<dbReference type="PANTHER" id="PTHR35864:SF1">
    <property type="entry name" value="ZINC METALLOPROTEASE YWHC-RELATED"/>
    <property type="match status" value="1"/>
</dbReference>
<evidence type="ECO:0000256" key="3">
    <source>
        <dbReference type="ARBA" id="ARBA00007931"/>
    </source>
</evidence>
<comment type="cofactor">
    <cofactor evidence="1">
        <name>Zn(2+)</name>
        <dbReference type="ChEBI" id="CHEBI:29105"/>
    </cofactor>
</comment>
<keyword evidence="12 13" id="KW-0472">Membrane</keyword>